<evidence type="ECO:0000259" key="7">
    <source>
        <dbReference type="PROSITE" id="PS51781"/>
    </source>
</evidence>
<name>G5IEE8_9FIRM</name>
<dbReference type="PROSITE" id="PS51935">
    <property type="entry name" value="NLPC_P60"/>
    <property type="match status" value="1"/>
</dbReference>
<keyword evidence="2" id="KW-0645">Protease</keyword>
<dbReference type="PANTHER" id="PTHR47053:SF1">
    <property type="entry name" value="MUREIN DD-ENDOPEPTIDASE MEPH-RELATED"/>
    <property type="match status" value="1"/>
</dbReference>
<accession>G5IEE8</accession>
<feature type="domain" description="SH3b" evidence="7">
    <location>
        <begin position="102"/>
        <end position="165"/>
    </location>
</feature>
<evidence type="ECO:0000256" key="4">
    <source>
        <dbReference type="ARBA" id="ARBA00022807"/>
    </source>
</evidence>
<keyword evidence="6" id="KW-0812">Transmembrane</keyword>
<dbReference type="PROSITE" id="PS51781">
    <property type="entry name" value="SH3B"/>
    <property type="match status" value="3"/>
</dbReference>
<dbReference type="PANTHER" id="PTHR47053">
    <property type="entry name" value="MUREIN DD-ENDOPEPTIDASE MEPH-RELATED"/>
    <property type="match status" value="1"/>
</dbReference>
<evidence type="ECO:0008006" key="11">
    <source>
        <dbReference type="Google" id="ProtNLM"/>
    </source>
</evidence>
<evidence type="ECO:0000313" key="10">
    <source>
        <dbReference type="Proteomes" id="UP000005384"/>
    </source>
</evidence>
<proteinExistence type="inferred from homology"/>
<dbReference type="HOGENOM" id="CLU_016043_13_0_9"/>
<dbReference type="Proteomes" id="UP000005384">
    <property type="component" value="Unassembled WGS sequence"/>
</dbReference>
<dbReference type="InterPro" id="IPR000064">
    <property type="entry name" value="NLP_P60_dom"/>
</dbReference>
<dbReference type="GO" id="GO:0006508">
    <property type="term" value="P:proteolysis"/>
    <property type="evidence" value="ECO:0007669"/>
    <property type="project" value="UniProtKB-KW"/>
</dbReference>
<dbReference type="Pfam" id="PF08239">
    <property type="entry name" value="SH3_3"/>
    <property type="match status" value="4"/>
</dbReference>
<reference evidence="9 10" key="1">
    <citation type="submission" date="2011-08" db="EMBL/GenBank/DDBJ databases">
        <title>The Genome Sequence of Clostridium hathewayi WAL-18680.</title>
        <authorList>
            <consortium name="The Broad Institute Genome Sequencing Platform"/>
            <person name="Earl A."/>
            <person name="Ward D."/>
            <person name="Feldgarden M."/>
            <person name="Gevers D."/>
            <person name="Finegold S.M."/>
            <person name="Summanen P.H."/>
            <person name="Molitoris D.R."/>
            <person name="Song M."/>
            <person name="Daigneault M."/>
            <person name="Allen-Vercoe E."/>
            <person name="Young S.K."/>
            <person name="Zeng Q."/>
            <person name="Gargeya S."/>
            <person name="Fitzgerald M."/>
            <person name="Haas B."/>
            <person name="Abouelleil A."/>
            <person name="Alvarado L."/>
            <person name="Arachchi H.M."/>
            <person name="Berlin A."/>
            <person name="Brown A."/>
            <person name="Chapman S.B."/>
            <person name="Chen Z."/>
            <person name="Dunbar C."/>
            <person name="Freedman E."/>
            <person name="Gearin G."/>
            <person name="Gellesch M."/>
            <person name="Goldberg J."/>
            <person name="Griggs A."/>
            <person name="Gujja S."/>
            <person name="Heiman D."/>
            <person name="Howarth C."/>
            <person name="Larson L."/>
            <person name="Lui A."/>
            <person name="MacDonald P.J.P."/>
            <person name="Montmayeur A."/>
            <person name="Murphy C."/>
            <person name="Neiman D."/>
            <person name="Pearson M."/>
            <person name="Priest M."/>
            <person name="Roberts A."/>
            <person name="Saif S."/>
            <person name="Shea T."/>
            <person name="Shenoy N."/>
            <person name="Sisk P."/>
            <person name="Stolte C."/>
            <person name="Sykes S."/>
            <person name="Wortman J."/>
            <person name="Nusbaum C."/>
            <person name="Birren B."/>
        </authorList>
    </citation>
    <scope>NUCLEOTIDE SEQUENCE [LARGE SCALE GENOMIC DNA]</scope>
    <source>
        <strain evidence="9 10">WAL-18680</strain>
    </source>
</reference>
<keyword evidence="6" id="KW-0472">Membrane</keyword>
<dbReference type="GO" id="GO:0008234">
    <property type="term" value="F:cysteine-type peptidase activity"/>
    <property type="evidence" value="ECO:0007669"/>
    <property type="project" value="UniProtKB-KW"/>
</dbReference>
<dbReference type="RefSeq" id="WP_006779855.1">
    <property type="nucleotide sequence ID" value="NZ_CP040506.1"/>
</dbReference>
<feature type="domain" description="NlpC/P60" evidence="8">
    <location>
        <begin position="421"/>
        <end position="541"/>
    </location>
</feature>
<feature type="domain" description="SH3b" evidence="7">
    <location>
        <begin position="255"/>
        <end position="320"/>
    </location>
</feature>
<keyword evidence="4" id="KW-0788">Thiol protease</keyword>
<dbReference type="Gene3D" id="3.90.1720.10">
    <property type="entry name" value="endopeptidase domain like (from Nostoc punctiforme)"/>
    <property type="match status" value="1"/>
</dbReference>
<dbReference type="SUPFAM" id="SSF54001">
    <property type="entry name" value="Cysteine proteinases"/>
    <property type="match status" value="1"/>
</dbReference>
<evidence type="ECO:0000256" key="5">
    <source>
        <dbReference type="SAM" id="MobiDB-lite"/>
    </source>
</evidence>
<dbReference type="Pfam" id="PF00877">
    <property type="entry name" value="NLPC_P60"/>
    <property type="match status" value="1"/>
</dbReference>
<organism evidence="9 10">
    <name type="scientific">Hungatella hathewayi WAL-18680</name>
    <dbReference type="NCBI Taxonomy" id="742737"/>
    <lineage>
        <taxon>Bacteria</taxon>
        <taxon>Bacillati</taxon>
        <taxon>Bacillota</taxon>
        <taxon>Clostridia</taxon>
        <taxon>Lachnospirales</taxon>
        <taxon>Lachnospiraceae</taxon>
        <taxon>Hungatella</taxon>
    </lineage>
</organism>
<evidence type="ECO:0000256" key="3">
    <source>
        <dbReference type="ARBA" id="ARBA00022801"/>
    </source>
</evidence>
<gene>
    <name evidence="9" type="ORF">HMPREF9473_01875</name>
</gene>
<keyword evidence="6" id="KW-1133">Transmembrane helix</keyword>
<dbReference type="InterPro" id="IPR003646">
    <property type="entry name" value="SH3-like_bac-type"/>
</dbReference>
<dbReference type="AlphaFoldDB" id="G5IEE8"/>
<feature type="domain" description="SH3b" evidence="7">
    <location>
        <begin position="333"/>
        <end position="395"/>
    </location>
</feature>
<feature type="compositionally biased region" description="Basic and acidic residues" evidence="5">
    <location>
        <begin position="76"/>
        <end position="88"/>
    </location>
</feature>
<dbReference type="PATRIC" id="fig|742737.3.peg.1901"/>
<comment type="caution">
    <text evidence="9">The sequence shown here is derived from an EMBL/GenBank/DDBJ whole genome shotgun (WGS) entry which is preliminary data.</text>
</comment>
<protein>
    <recommendedName>
        <fullName evidence="11">NlpC/P60 domain-containing protein</fullName>
    </recommendedName>
</protein>
<dbReference type="EMBL" id="ADLN01000035">
    <property type="protein sequence ID" value="EHI60097.1"/>
    <property type="molecule type" value="Genomic_DNA"/>
</dbReference>
<dbReference type="SMART" id="SM00287">
    <property type="entry name" value="SH3b"/>
    <property type="match status" value="4"/>
</dbReference>
<keyword evidence="10" id="KW-1185">Reference proteome</keyword>
<feature type="region of interest" description="Disordered" evidence="5">
    <location>
        <begin position="51"/>
        <end position="88"/>
    </location>
</feature>
<evidence type="ECO:0000259" key="8">
    <source>
        <dbReference type="PROSITE" id="PS51935"/>
    </source>
</evidence>
<dbReference type="InterPro" id="IPR051202">
    <property type="entry name" value="Peptidase_C40"/>
</dbReference>
<evidence type="ECO:0000256" key="6">
    <source>
        <dbReference type="SAM" id="Phobius"/>
    </source>
</evidence>
<keyword evidence="3" id="KW-0378">Hydrolase</keyword>
<dbReference type="Gene3D" id="2.30.30.40">
    <property type="entry name" value="SH3 Domains"/>
    <property type="match status" value="4"/>
</dbReference>
<evidence type="ECO:0000256" key="2">
    <source>
        <dbReference type="ARBA" id="ARBA00022670"/>
    </source>
</evidence>
<comment type="similarity">
    <text evidence="1">Belongs to the peptidase C40 family.</text>
</comment>
<sequence length="541" mass="59194">MFLKNDNPERRSRARKNWDHKEYIKYLIVAGAALVVIVAAILIGRAVMKTSSGTPKGAVGQEASPANASLSPEEMEASRQAEEESKAQAEKEAIQAVVDSYENLGIVQVSGYLNVRRTPDPQGDIIGKLQENSACEIVGSEGEWYHINSGGVDGYISNQYVISGDEARAKALEYVKLRAIVTADNLNIRSAPTTDDPSNVVAQALLNERYEVISQEDGWIQIPSGYISADYAEVKLALNEARKMDLKAMAVNQYGNIVISKVSNYLNVRSSPKDEGNANIIGKLPSNAAGEIIDTEDGWYKIKSGNITGYVTTDPQYTATGDEARELAMASASLMAIVNTDRLNVRKEPSTESSIWTQISKEDRYSVIQQMDGWVQIELDAGEEDSDAAYISTRDNNVEVRYALAEAIKFSPLEEKANQQASLRNKIVNYALQFVGNRYVWGGTSLTKGADCSGFTQSVMKNFGISLPRVSRDQANAGRAVKSSEMRPGDLIFYTNSGGTVNHVAMYIGNGQVVHAASTRSGIRISTWNYRNPAKIRNVID</sequence>
<evidence type="ECO:0000256" key="1">
    <source>
        <dbReference type="ARBA" id="ARBA00007074"/>
    </source>
</evidence>
<evidence type="ECO:0000313" key="9">
    <source>
        <dbReference type="EMBL" id="EHI60097.1"/>
    </source>
</evidence>
<dbReference type="InterPro" id="IPR038765">
    <property type="entry name" value="Papain-like_cys_pep_sf"/>
</dbReference>
<dbReference type="OrthoDB" id="9808890at2"/>
<feature type="transmembrane region" description="Helical" evidence="6">
    <location>
        <begin position="23"/>
        <end position="43"/>
    </location>
</feature>